<organism evidence="2 3">
    <name type="scientific">Abeliophyllum distichum</name>
    <dbReference type="NCBI Taxonomy" id="126358"/>
    <lineage>
        <taxon>Eukaryota</taxon>
        <taxon>Viridiplantae</taxon>
        <taxon>Streptophyta</taxon>
        <taxon>Embryophyta</taxon>
        <taxon>Tracheophyta</taxon>
        <taxon>Spermatophyta</taxon>
        <taxon>Magnoliopsida</taxon>
        <taxon>eudicotyledons</taxon>
        <taxon>Gunneridae</taxon>
        <taxon>Pentapetalae</taxon>
        <taxon>asterids</taxon>
        <taxon>lamiids</taxon>
        <taxon>Lamiales</taxon>
        <taxon>Oleaceae</taxon>
        <taxon>Forsythieae</taxon>
        <taxon>Abeliophyllum</taxon>
    </lineage>
</organism>
<feature type="coiled-coil region" evidence="1">
    <location>
        <begin position="90"/>
        <end position="164"/>
    </location>
</feature>
<sequence length="236" mass="26147">MNLMHGLVLTKEVFGTLEGFDGKLTKGVAHSKKLSEELKAMSLEKAQLESEKRFLQACLDTLAIKGDELKAKYEVELAASNECLKDATTHKRTTEAVQESTEEAQKLAKERPFAVETALATANSALEALAAKKEWLLAETREEMERMKADRAEVEAKVVVAYQEGFEDTPEYQNLAHHFMTAGGEQLVERIGEVHPEWDVSFLRHPHGEASNFAKPPVSDEAPVVSEALVLSLLVK</sequence>
<gene>
    <name evidence="2" type="ORF">Adt_23140</name>
</gene>
<reference evidence="3" key="1">
    <citation type="submission" date="2024-07" db="EMBL/GenBank/DDBJ databases">
        <title>Two chromosome-level genome assemblies of Korean endemic species Abeliophyllum distichum and Forsythia ovata (Oleaceae).</title>
        <authorList>
            <person name="Jang H."/>
        </authorList>
    </citation>
    <scope>NUCLEOTIDE SEQUENCE [LARGE SCALE GENOMIC DNA]</scope>
</reference>
<evidence type="ECO:0000313" key="3">
    <source>
        <dbReference type="Proteomes" id="UP001604336"/>
    </source>
</evidence>
<accession>A0ABD1SA30</accession>
<name>A0ABD1SA30_9LAMI</name>
<comment type="caution">
    <text evidence="2">The sequence shown here is derived from an EMBL/GenBank/DDBJ whole genome shotgun (WGS) entry which is preliminary data.</text>
</comment>
<keyword evidence="1" id="KW-0175">Coiled coil</keyword>
<proteinExistence type="predicted"/>
<dbReference type="Proteomes" id="UP001604336">
    <property type="component" value="Unassembled WGS sequence"/>
</dbReference>
<dbReference type="EMBL" id="JBFOLK010000007">
    <property type="protein sequence ID" value="KAL2497590.1"/>
    <property type="molecule type" value="Genomic_DNA"/>
</dbReference>
<evidence type="ECO:0000313" key="2">
    <source>
        <dbReference type="EMBL" id="KAL2497590.1"/>
    </source>
</evidence>
<evidence type="ECO:0000256" key="1">
    <source>
        <dbReference type="SAM" id="Coils"/>
    </source>
</evidence>
<dbReference type="AlphaFoldDB" id="A0ABD1SA30"/>
<keyword evidence="3" id="KW-1185">Reference proteome</keyword>
<protein>
    <submittedName>
        <fullName evidence="2">Uncharacterized protein</fullName>
    </submittedName>
</protein>